<dbReference type="PANTHER" id="PTHR36206:SF12">
    <property type="entry name" value="ASPERCRYPTIN BIOSYNTHESIS CLUSTER-SPECIFIC TRANSCRIPTION REGULATOR ATNN-RELATED"/>
    <property type="match status" value="1"/>
</dbReference>
<dbReference type="GO" id="GO:0000981">
    <property type="term" value="F:DNA-binding transcription factor activity, RNA polymerase II-specific"/>
    <property type="evidence" value="ECO:0007669"/>
    <property type="project" value="InterPro"/>
</dbReference>
<gene>
    <name evidence="8" type="ORF">F9C07_12318</name>
</gene>
<keyword evidence="4" id="KW-0238">DNA-binding</keyword>
<evidence type="ECO:0000313" key="8">
    <source>
        <dbReference type="EMBL" id="QRD92344.1"/>
    </source>
</evidence>
<dbReference type="VEuPathDB" id="FungiDB:F9C07_12318"/>
<protein>
    <recommendedName>
        <fullName evidence="7">Zn(2)-C6 fungal-type domain-containing protein</fullName>
    </recommendedName>
</protein>
<evidence type="ECO:0000256" key="2">
    <source>
        <dbReference type="ARBA" id="ARBA00022833"/>
    </source>
</evidence>
<dbReference type="InterPro" id="IPR036864">
    <property type="entry name" value="Zn2-C6_fun-type_DNA-bd_sf"/>
</dbReference>
<dbReference type="Proteomes" id="UP000596276">
    <property type="component" value="Chromosome 8"/>
</dbReference>
<evidence type="ECO:0000256" key="1">
    <source>
        <dbReference type="ARBA" id="ARBA00022723"/>
    </source>
</evidence>
<dbReference type="EMBL" id="CP044616">
    <property type="protein sequence ID" value="QRD92344.1"/>
    <property type="molecule type" value="Genomic_DNA"/>
</dbReference>
<dbReference type="Pfam" id="PF00172">
    <property type="entry name" value="Zn_clus"/>
    <property type="match status" value="1"/>
</dbReference>
<proteinExistence type="predicted"/>
<dbReference type="SUPFAM" id="SSF57701">
    <property type="entry name" value="Zn2/Cys6 DNA-binding domain"/>
    <property type="match status" value="1"/>
</dbReference>
<evidence type="ECO:0000256" key="4">
    <source>
        <dbReference type="ARBA" id="ARBA00023125"/>
    </source>
</evidence>
<dbReference type="GO" id="GO:0003677">
    <property type="term" value="F:DNA binding"/>
    <property type="evidence" value="ECO:0007669"/>
    <property type="project" value="UniProtKB-KW"/>
</dbReference>
<evidence type="ECO:0000313" key="9">
    <source>
        <dbReference type="Proteomes" id="UP000596276"/>
    </source>
</evidence>
<keyword evidence="6" id="KW-0539">Nucleus</keyword>
<dbReference type="GO" id="GO:0009893">
    <property type="term" value="P:positive regulation of metabolic process"/>
    <property type="evidence" value="ECO:0007669"/>
    <property type="project" value="UniProtKB-ARBA"/>
</dbReference>
<keyword evidence="5" id="KW-0804">Transcription</keyword>
<dbReference type="CDD" id="cd00067">
    <property type="entry name" value="GAL4"/>
    <property type="match status" value="1"/>
</dbReference>
<organism evidence="8 9">
    <name type="scientific">Aspergillus flavus (strain ATCC 200026 / FGSC A1120 / IAM 13836 / NRRL 3357 / JCM 12722 / SRRC 167)</name>
    <dbReference type="NCBI Taxonomy" id="332952"/>
    <lineage>
        <taxon>Eukaryota</taxon>
        <taxon>Fungi</taxon>
        <taxon>Dikarya</taxon>
        <taxon>Ascomycota</taxon>
        <taxon>Pezizomycotina</taxon>
        <taxon>Eurotiomycetes</taxon>
        <taxon>Eurotiomycetidae</taxon>
        <taxon>Eurotiales</taxon>
        <taxon>Aspergillaceae</taxon>
        <taxon>Aspergillus</taxon>
        <taxon>Aspergillus subgen. Circumdati</taxon>
    </lineage>
</organism>
<dbReference type="PANTHER" id="PTHR36206">
    <property type="entry name" value="ASPERCRYPTIN BIOSYNTHESIS CLUSTER-SPECIFIC TRANSCRIPTION REGULATOR ATNN-RELATED"/>
    <property type="match status" value="1"/>
</dbReference>
<name>A0A7U2MYS0_ASPFN</name>
<dbReference type="GO" id="GO:0008270">
    <property type="term" value="F:zinc ion binding"/>
    <property type="evidence" value="ECO:0007669"/>
    <property type="project" value="InterPro"/>
</dbReference>
<evidence type="ECO:0000256" key="6">
    <source>
        <dbReference type="ARBA" id="ARBA00023242"/>
    </source>
</evidence>
<dbReference type="InterPro" id="IPR052360">
    <property type="entry name" value="Transcr_Regulatory_Proteins"/>
</dbReference>
<keyword evidence="2" id="KW-0862">Zinc</keyword>
<reference evidence="9" key="1">
    <citation type="journal article" date="2021" name="G3 (Bethesda)">
        <title>Chromosome assembled and annotated genome sequence of Aspergillus flavus NRRL 3357.</title>
        <authorList>
            <person name="Skerker J.M."/>
            <person name="Pianalto K.M."/>
            <person name="Mondo S.J."/>
            <person name="Yang K."/>
            <person name="Arkin A.P."/>
            <person name="Keller N.P."/>
            <person name="Grigoriev I.V."/>
            <person name="Louise Glass N.L."/>
        </authorList>
    </citation>
    <scope>NUCLEOTIDE SEQUENCE [LARGE SCALE GENOMIC DNA]</scope>
    <source>
        <strain evidence="9">ATCC 200026 / FGSC A1120 / IAM 13836 / NRRL 3357 / JCM 12722 / SRRC 167</strain>
    </source>
</reference>
<evidence type="ECO:0000256" key="3">
    <source>
        <dbReference type="ARBA" id="ARBA00023015"/>
    </source>
</evidence>
<keyword evidence="9" id="KW-1185">Reference proteome</keyword>
<dbReference type="InterPro" id="IPR001138">
    <property type="entry name" value="Zn2Cys6_DnaBD"/>
</dbReference>
<dbReference type="AlphaFoldDB" id="A0A7U2MYS0"/>
<feature type="domain" description="Zn(2)-C6 fungal-type" evidence="7">
    <location>
        <begin position="56"/>
        <end position="84"/>
    </location>
</feature>
<accession>A0A7U2MYS0</accession>
<keyword evidence="3" id="KW-0805">Transcription regulation</keyword>
<evidence type="ECO:0000256" key="5">
    <source>
        <dbReference type="ARBA" id="ARBA00023163"/>
    </source>
</evidence>
<dbReference type="SMART" id="SM00066">
    <property type="entry name" value="GAL4"/>
    <property type="match status" value="1"/>
</dbReference>
<keyword evidence="1" id="KW-0479">Metal-binding</keyword>
<sequence>MAKTLGKGPTSARLPIKKYSPYPHRIDSRLRYNAPRLGISAIIAIMRTWTAKESTASLTCRSRKVKCDERKPLCRNCERSRVECIPSDLVSFRHWQHPSLSKHGYFGIWEPSQTWVEVRISALDVTGCMNTKVLLYVSDEC</sequence>
<evidence type="ECO:0000259" key="7">
    <source>
        <dbReference type="PROSITE" id="PS50048"/>
    </source>
</evidence>
<dbReference type="Gene3D" id="4.10.240.10">
    <property type="entry name" value="Zn(2)-C6 fungal-type DNA-binding domain"/>
    <property type="match status" value="1"/>
</dbReference>
<dbReference type="PROSITE" id="PS50048">
    <property type="entry name" value="ZN2_CY6_FUNGAL_2"/>
    <property type="match status" value="1"/>
</dbReference>